<evidence type="ECO:0000256" key="1">
    <source>
        <dbReference type="ARBA" id="ARBA00022737"/>
    </source>
</evidence>
<evidence type="ECO:0000313" key="5">
    <source>
        <dbReference type="Proteomes" id="UP000646827"/>
    </source>
</evidence>
<reference evidence="4 5" key="1">
    <citation type="submission" date="2020-12" db="EMBL/GenBank/DDBJ databases">
        <title>Metabolic potential, ecology and presence of endohyphal bacteria is reflected in genomic diversity of Mucoromycotina.</title>
        <authorList>
            <person name="Muszewska A."/>
            <person name="Okrasinska A."/>
            <person name="Steczkiewicz K."/>
            <person name="Drgas O."/>
            <person name="Orlowska M."/>
            <person name="Perlinska-Lenart U."/>
            <person name="Aleksandrzak-Piekarczyk T."/>
            <person name="Szatraj K."/>
            <person name="Zielenkiewicz U."/>
            <person name="Pilsyk S."/>
            <person name="Malc E."/>
            <person name="Mieczkowski P."/>
            <person name="Kruszewska J.S."/>
            <person name="Biernat P."/>
            <person name="Pawlowska J."/>
        </authorList>
    </citation>
    <scope>NUCLEOTIDE SEQUENCE [LARGE SCALE GENOMIC DNA]</scope>
    <source>
        <strain evidence="4 5">CBS 142.35</strain>
    </source>
</reference>
<feature type="domain" description="EF-hand" evidence="3">
    <location>
        <begin position="118"/>
        <end position="150"/>
    </location>
</feature>
<gene>
    <name evidence="4" type="ORF">INT45_002017</name>
</gene>
<dbReference type="AlphaFoldDB" id="A0A8H7SE77"/>
<evidence type="ECO:0000313" key="4">
    <source>
        <dbReference type="EMBL" id="KAG2227779.1"/>
    </source>
</evidence>
<dbReference type="PROSITE" id="PS00018">
    <property type="entry name" value="EF_HAND_1"/>
    <property type="match status" value="4"/>
</dbReference>
<dbReference type="PANTHER" id="PTHR23048:SF0">
    <property type="entry name" value="CALMODULIN LIKE 3"/>
    <property type="match status" value="1"/>
</dbReference>
<evidence type="ECO:0000256" key="2">
    <source>
        <dbReference type="ARBA" id="ARBA00022837"/>
    </source>
</evidence>
<dbReference type="CDD" id="cd00051">
    <property type="entry name" value="EFh"/>
    <property type="match status" value="2"/>
</dbReference>
<dbReference type="GO" id="GO:0005509">
    <property type="term" value="F:calcium ion binding"/>
    <property type="evidence" value="ECO:0007669"/>
    <property type="project" value="InterPro"/>
</dbReference>
<dbReference type="Proteomes" id="UP000646827">
    <property type="component" value="Unassembled WGS sequence"/>
</dbReference>
<proteinExistence type="predicted"/>
<dbReference type="InterPro" id="IPR011992">
    <property type="entry name" value="EF-hand-dom_pair"/>
</dbReference>
<organism evidence="4 5">
    <name type="scientific">Circinella minor</name>
    <dbReference type="NCBI Taxonomy" id="1195481"/>
    <lineage>
        <taxon>Eukaryota</taxon>
        <taxon>Fungi</taxon>
        <taxon>Fungi incertae sedis</taxon>
        <taxon>Mucoromycota</taxon>
        <taxon>Mucoromycotina</taxon>
        <taxon>Mucoromycetes</taxon>
        <taxon>Mucorales</taxon>
        <taxon>Lichtheimiaceae</taxon>
        <taxon>Circinella</taxon>
    </lineage>
</organism>
<dbReference type="FunFam" id="1.10.238.10:FF:000178">
    <property type="entry name" value="Calmodulin-2 A"/>
    <property type="match status" value="1"/>
</dbReference>
<evidence type="ECO:0000259" key="3">
    <source>
        <dbReference type="PROSITE" id="PS50222"/>
    </source>
</evidence>
<feature type="domain" description="EF-hand" evidence="3">
    <location>
        <begin position="45"/>
        <end position="80"/>
    </location>
</feature>
<dbReference type="SUPFAM" id="SSF47473">
    <property type="entry name" value="EF-hand"/>
    <property type="match status" value="1"/>
</dbReference>
<dbReference type="InterPro" id="IPR002048">
    <property type="entry name" value="EF_hand_dom"/>
</dbReference>
<keyword evidence="1" id="KW-0677">Repeat</keyword>
<feature type="domain" description="EF-hand" evidence="3">
    <location>
        <begin position="82"/>
        <end position="117"/>
    </location>
</feature>
<dbReference type="EMBL" id="JAEPRB010000004">
    <property type="protein sequence ID" value="KAG2227779.1"/>
    <property type="molecule type" value="Genomic_DNA"/>
</dbReference>
<dbReference type="PROSITE" id="PS50222">
    <property type="entry name" value="EF_HAND_2"/>
    <property type="match status" value="4"/>
</dbReference>
<keyword evidence="2" id="KW-0106">Calcium</keyword>
<dbReference type="SMART" id="SM00054">
    <property type="entry name" value="EFh"/>
    <property type="match status" value="4"/>
</dbReference>
<accession>A0A8H7SE77</accession>
<protein>
    <recommendedName>
        <fullName evidence="3">EF-hand domain-containing protein</fullName>
    </recommendedName>
</protein>
<feature type="domain" description="EF-hand" evidence="3">
    <location>
        <begin position="9"/>
        <end position="44"/>
    </location>
</feature>
<keyword evidence="5" id="KW-1185">Reference proteome</keyword>
<comment type="caution">
    <text evidence="4">The sequence shown here is derived from an EMBL/GenBank/DDBJ whole genome shotgun (WGS) entry which is preliminary data.</text>
</comment>
<sequence>MSPQPLSREQIAEYRESFALFDKDGNGTIDTKELGAVMQSLNLHPTENELQEMINDVDSDGNGTIDFDEFLNMLVRKQKEVDTQAEIREAFAVFDRDGNGYITLPELRQVMTSFGERLTSQELDEMIRDADIDGDGMINYQEFSKMLMSK</sequence>
<dbReference type="Gene3D" id="1.10.238.10">
    <property type="entry name" value="EF-hand"/>
    <property type="match status" value="2"/>
</dbReference>
<dbReference type="OrthoDB" id="26525at2759"/>
<name>A0A8H7SE77_9FUNG</name>
<dbReference type="InterPro" id="IPR050230">
    <property type="entry name" value="CALM/Myosin/TropC-like"/>
</dbReference>
<dbReference type="GO" id="GO:0016460">
    <property type="term" value="C:myosin II complex"/>
    <property type="evidence" value="ECO:0007669"/>
    <property type="project" value="TreeGrafter"/>
</dbReference>
<dbReference type="PANTHER" id="PTHR23048">
    <property type="entry name" value="MYOSIN LIGHT CHAIN 1, 3"/>
    <property type="match status" value="1"/>
</dbReference>
<dbReference type="Pfam" id="PF13499">
    <property type="entry name" value="EF-hand_7"/>
    <property type="match status" value="2"/>
</dbReference>
<dbReference type="InterPro" id="IPR018247">
    <property type="entry name" value="EF_Hand_1_Ca_BS"/>
</dbReference>